<dbReference type="OrthoDB" id="9816297at2"/>
<keyword evidence="4" id="KW-1185">Reference proteome</keyword>
<dbReference type="PIRSF" id="PIRSF003092">
    <property type="entry name" value="MinD"/>
    <property type="match status" value="1"/>
</dbReference>
<proteinExistence type="predicted"/>
<dbReference type="GO" id="GO:0005829">
    <property type="term" value="C:cytosol"/>
    <property type="evidence" value="ECO:0007669"/>
    <property type="project" value="TreeGrafter"/>
</dbReference>
<dbReference type="Proteomes" id="UP000253490">
    <property type="component" value="Unassembled WGS sequence"/>
</dbReference>
<dbReference type="RefSeq" id="WP_113919298.1">
    <property type="nucleotide sequence ID" value="NZ_CALNCS010000100.1"/>
</dbReference>
<keyword evidence="2" id="KW-0067">ATP-binding</keyword>
<evidence type="ECO:0000256" key="1">
    <source>
        <dbReference type="ARBA" id="ARBA00022741"/>
    </source>
</evidence>
<dbReference type="Pfam" id="PF10609">
    <property type="entry name" value="ParA"/>
    <property type="match status" value="1"/>
</dbReference>
<keyword evidence="1" id="KW-0547">Nucleotide-binding</keyword>
<keyword evidence="3" id="KW-0969">Cilium</keyword>
<dbReference type="InterPro" id="IPR027417">
    <property type="entry name" value="P-loop_NTPase"/>
</dbReference>
<dbReference type="InterPro" id="IPR033875">
    <property type="entry name" value="FlhG"/>
</dbReference>
<evidence type="ECO:0000256" key="2">
    <source>
        <dbReference type="ARBA" id="ARBA00022840"/>
    </source>
</evidence>
<dbReference type="InterPro" id="IPR025501">
    <property type="entry name" value="MinD_FleN"/>
</dbReference>
<gene>
    <name evidence="3" type="ORF">DES36_101141</name>
</gene>
<dbReference type="PANTHER" id="PTHR43384:SF4">
    <property type="entry name" value="CELLULOSE BIOSYNTHESIS PROTEIN BCSQ-RELATED"/>
    <property type="match status" value="1"/>
</dbReference>
<dbReference type="GO" id="GO:0016887">
    <property type="term" value="F:ATP hydrolysis activity"/>
    <property type="evidence" value="ECO:0007669"/>
    <property type="project" value="TreeGrafter"/>
</dbReference>
<dbReference type="GO" id="GO:0009898">
    <property type="term" value="C:cytoplasmic side of plasma membrane"/>
    <property type="evidence" value="ECO:0007669"/>
    <property type="project" value="TreeGrafter"/>
</dbReference>
<evidence type="ECO:0000313" key="3">
    <source>
        <dbReference type="EMBL" id="RBP70087.1"/>
    </source>
</evidence>
<protein>
    <submittedName>
        <fullName evidence="3">Flagellar biosynthesis protein FlhG</fullName>
    </submittedName>
</protein>
<reference evidence="3 4" key="1">
    <citation type="submission" date="2018-06" db="EMBL/GenBank/DDBJ databases">
        <title>Genomic Encyclopedia of Type Strains, Phase IV (KMG-IV): sequencing the most valuable type-strain genomes for metagenomic binning, comparative biology and taxonomic classification.</title>
        <authorList>
            <person name="Goeker M."/>
        </authorList>
    </citation>
    <scope>NUCLEOTIDE SEQUENCE [LARGE SCALE GENOMIC DNA]</scope>
    <source>
        <strain evidence="3 4">DSM 22112</strain>
    </source>
</reference>
<organism evidence="3 4">
    <name type="scientific">Alkalibaculum bacchi</name>
    <dbReference type="NCBI Taxonomy" id="645887"/>
    <lineage>
        <taxon>Bacteria</taxon>
        <taxon>Bacillati</taxon>
        <taxon>Bacillota</taxon>
        <taxon>Clostridia</taxon>
        <taxon>Eubacteriales</taxon>
        <taxon>Eubacteriaceae</taxon>
        <taxon>Alkalibaculum</taxon>
    </lineage>
</organism>
<dbReference type="CDD" id="cd02038">
    <property type="entry name" value="FlhG-like"/>
    <property type="match status" value="1"/>
</dbReference>
<dbReference type="EMBL" id="QNRX01000001">
    <property type="protein sequence ID" value="RBP70087.1"/>
    <property type="molecule type" value="Genomic_DNA"/>
</dbReference>
<dbReference type="SUPFAM" id="SSF52540">
    <property type="entry name" value="P-loop containing nucleoside triphosphate hydrolases"/>
    <property type="match status" value="1"/>
</dbReference>
<comment type="caution">
    <text evidence="3">The sequence shown here is derived from an EMBL/GenBank/DDBJ whole genome shotgun (WGS) entry which is preliminary data.</text>
</comment>
<dbReference type="InterPro" id="IPR050625">
    <property type="entry name" value="ParA/MinD_ATPase"/>
</dbReference>
<evidence type="ECO:0000313" key="4">
    <source>
        <dbReference type="Proteomes" id="UP000253490"/>
    </source>
</evidence>
<accession>A0A366IG09</accession>
<dbReference type="InterPro" id="IPR033756">
    <property type="entry name" value="YlxH/NBP35"/>
</dbReference>
<dbReference type="AlphaFoldDB" id="A0A366IG09"/>
<keyword evidence="3" id="KW-0966">Cell projection</keyword>
<dbReference type="PANTHER" id="PTHR43384">
    <property type="entry name" value="SEPTUM SITE-DETERMINING PROTEIN MIND HOMOLOG, CHLOROPLASTIC-RELATED"/>
    <property type="match status" value="1"/>
</dbReference>
<dbReference type="GO" id="GO:0051782">
    <property type="term" value="P:negative regulation of cell division"/>
    <property type="evidence" value="ECO:0007669"/>
    <property type="project" value="TreeGrafter"/>
</dbReference>
<name>A0A366IG09_9FIRM</name>
<keyword evidence="3" id="KW-0282">Flagellum</keyword>
<sequence length="298" mass="33558">MDMMDQASSLRSMINRNRTIDELTQVEKKAEHYIKIYSVVSGKGGVGKTNFSINMAIKFQQMGKRVLLLDADLGMCNANIMLGMETKLSLIDLIQGRATLDQIITKGPSGIHLISGGADLLSLKAIEDIRQQEIVDAMSQIMDYDILIIDIGAGITKYSLTFIQLSHEVIIITTPEPTAITDAYRIVKAIAVYKLKEQVKVVVNQIHDLSQGEEAFQKLFKTSSQFLHMKLQSIGFIFYDTRVRKSIMEQIPVVLKYPNGLASQNIKQICENILEDKEYSYKVSNFKQLSNKLLRIFG</sequence>
<dbReference type="GO" id="GO:0005524">
    <property type="term" value="F:ATP binding"/>
    <property type="evidence" value="ECO:0007669"/>
    <property type="project" value="UniProtKB-KW"/>
</dbReference>
<dbReference type="Gene3D" id="3.40.50.300">
    <property type="entry name" value="P-loop containing nucleotide triphosphate hydrolases"/>
    <property type="match status" value="1"/>
</dbReference>